<feature type="domain" description="Nephrocystin 3-like N-terminal" evidence="2">
    <location>
        <begin position="240"/>
        <end position="285"/>
    </location>
</feature>
<dbReference type="PANTHER" id="PTHR10039">
    <property type="entry name" value="AMELOGENIN"/>
    <property type="match status" value="1"/>
</dbReference>
<dbReference type="AlphaFoldDB" id="A0A4U0VMC1"/>
<keyword evidence="1" id="KW-0677">Repeat</keyword>
<evidence type="ECO:0000256" key="1">
    <source>
        <dbReference type="ARBA" id="ARBA00022737"/>
    </source>
</evidence>
<protein>
    <recommendedName>
        <fullName evidence="2">Nephrocystin 3-like N-terminal domain-containing protein</fullName>
    </recommendedName>
</protein>
<evidence type="ECO:0000313" key="4">
    <source>
        <dbReference type="Proteomes" id="UP000309340"/>
    </source>
</evidence>
<gene>
    <name evidence="3" type="ORF">B0A55_13313</name>
</gene>
<dbReference type="EMBL" id="NAJQ01001957">
    <property type="protein sequence ID" value="TKA50541.1"/>
    <property type="molecule type" value="Genomic_DNA"/>
</dbReference>
<sequence length="318" mass="35272">MLALDAISLASAIVQFVDFSAKLVIEAKDFVNAAGDALPQNADLAAQAKRSDELAEVISGLMLQAQPLNKTEEAMRHLVQKCHDEANGLATLLETLKPKLKPDGTKSLSRAIFSGIRSKYKRSEIDARRERLEGLQKQLGDQLLYSIRDSQMKEFAEVKELIANKGADGVATILTLKDQMLDCFASIQHAVEAQEAQLSRIEGMLLTDRDRSLASEIVDGLAYAVMTSRREKIEDHHQETFGWIFSETETPFKRWLADSGGIFWVSSEAGSGKSTLMKFLRTQSATERALQGWGLGKTLLILKHFFWVAGSPLQKTME</sequence>
<evidence type="ECO:0000313" key="3">
    <source>
        <dbReference type="EMBL" id="TKA50541.1"/>
    </source>
</evidence>
<dbReference type="STRING" id="329884.A0A4U0VMC1"/>
<dbReference type="PANTHER" id="PTHR10039:SF5">
    <property type="entry name" value="NACHT DOMAIN-CONTAINING PROTEIN"/>
    <property type="match status" value="1"/>
</dbReference>
<dbReference type="Pfam" id="PF24883">
    <property type="entry name" value="NPHP3_N"/>
    <property type="match status" value="1"/>
</dbReference>
<keyword evidence="4" id="KW-1185">Reference proteome</keyword>
<evidence type="ECO:0000259" key="2">
    <source>
        <dbReference type="Pfam" id="PF24883"/>
    </source>
</evidence>
<comment type="caution">
    <text evidence="3">The sequence shown here is derived from an EMBL/GenBank/DDBJ whole genome shotgun (WGS) entry which is preliminary data.</text>
</comment>
<dbReference type="Proteomes" id="UP000309340">
    <property type="component" value="Unassembled WGS sequence"/>
</dbReference>
<feature type="non-terminal residue" evidence="3">
    <location>
        <position position="318"/>
    </location>
</feature>
<reference evidence="3 4" key="1">
    <citation type="submission" date="2017-03" db="EMBL/GenBank/DDBJ databases">
        <title>Genomes of endolithic fungi from Antarctica.</title>
        <authorList>
            <person name="Coleine C."/>
            <person name="Masonjones S."/>
            <person name="Stajich J.E."/>
        </authorList>
    </citation>
    <scope>NUCLEOTIDE SEQUENCE [LARGE SCALE GENOMIC DNA]</scope>
    <source>
        <strain evidence="3 4">CCFEE 5184</strain>
    </source>
</reference>
<proteinExistence type="predicted"/>
<organism evidence="3 4">
    <name type="scientific">Friedmanniomyces simplex</name>
    <dbReference type="NCBI Taxonomy" id="329884"/>
    <lineage>
        <taxon>Eukaryota</taxon>
        <taxon>Fungi</taxon>
        <taxon>Dikarya</taxon>
        <taxon>Ascomycota</taxon>
        <taxon>Pezizomycotina</taxon>
        <taxon>Dothideomycetes</taxon>
        <taxon>Dothideomycetidae</taxon>
        <taxon>Mycosphaerellales</taxon>
        <taxon>Teratosphaeriaceae</taxon>
        <taxon>Friedmanniomyces</taxon>
    </lineage>
</organism>
<name>A0A4U0VMC1_9PEZI</name>
<dbReference type="OrthoDB" id="443402at2759"/>
<dbReference type="InterPro" id="IPR056884">
    <property type="entry name" value="NPHP3-like_N"/>
</dbReference>
<accession>A0A4U0VMC1</accession>